<dbReference type="EMBL" id="CP110176">
    <property type="protein sequence ID" value="UZC87497.1"/>
    <property type="molecule type" value="Genomic_DNA"/>
</dbReference>
<dbReference type="GeneID" id="48821022"/>
<reference evidence="9 20" key="2">
    <citation type="submission" date="2019-12" db="EMBL/GenBank/DDBJ databases">
        <title>complete genome sequences of Aeromonas caviae str. WP2-W18-ESBL-01 isolated from wastewater treatment plant effluent.</title>
        <authorList>
            <person name="Sekizuka T."/>
            <person name="Itokawa K."/>
            <person name="Yatsu K."/>
            <person name="Inamine Y."/>
            <person name="Kuroda M."/>
        </authorList>
    </citation>
    <scope>NUCLEOTIDE SEQUENCE [LARGE SCALE GENOMIC DNA]</scope>
    <source>
        <strain evidence="9 20">WP2-W18-ESBL-01</strain>
    </source>
</reference>
<reference evidence="17" key="3">
    <citation type="submission" date="2020-12" db="EMBL/GenBank/DDBJ databases">
        <title>GES Beta-lactamases isolated from hospital effluents in Brazil.</title>
        <authorList>
            <person name="Conte D."/>
            <person name="Mesa D."/>
            <person name="Palmeiro J.K."/>
            <person name="Dalla-Costa L.M."/>
        </authorList>
    </citation>
    <scope>NUCLEOTIDE SEQUENCE [LARGE SCALE GENOMIC DNA]</scope>
    <source>
        <strain evidence="17">Aero21</strain>
    </source>
</reference>
<dbReference type="InterPro" id="IPR007060">
    <property type="entry name" value="FtsL/DivIC"/>
</dbReference>
<keyword evidence="1 7" id="KW-1003">Cell membrane</keyword>
<comment type="similarity">
    <text evidence="7">Belongs to the FtsB family.</text>
</comment>
<dbReference type="AlphaFoldDB" id="A0A0A5PKJ7"/>
<dbReference type="Proteomes" id="UP000266778">
    <property type="component" value="Chromosome"/>
</dbReference>
<dbReference type="Proteomes" id="UP000886939">
    <property type="component" value="Unassembled WGS sequence"/>
</dbReference>
<evidence type="ECO:0000313" key="10">
    <source>
        <dbReference type="EMBL" id="GJA40465.1"/>
    </source>
</evidence>
<dbReference type="InterPro" id="IPR023081">
    <property type="entry name" value="Cell_div_FtsB"/>
</dbReference>
<dbReference type="EMBL" id="JAOCFT010000001">
    <property type="protein sequence ID" value="MDH1899505.1"/>
    <property type="molecule type" value="Genomic_DNA"/>
</dbReference>
<evidence type="ECO:0000256" key="7">
    <source>
        <dbReference type="HAMAP-Rule" id="MF_00599"/>
    </source>
</evidence>
<dbReference type="EMBL" id="BPOP01000016">
    <property type="protein sequence ID" value="GJB91920.1"/>
    <property type="molecule type" value="Genomic_DNA"/>
</dbReference>
<reference evidence="8" key="1">
    <citation type="journal article" date="2019" name="J Environ">
        <title>Genetic characterization and potential molecular dissemination mechanism of tet (31) gene in Aeromonas caviae from an oxytetracycline wastewater treatment system.</title>
        <authorList>
            <person name="Shi Y."/>
            <person name="Tian Z."/>
            <person name="Leclercq S.O."/>
            <person name="Zhang H."/>
            <person name="Yang M."/>
            <person name="Zhang Y."/>
        </authorList>
    </citation>
    <scope>NUCLEOTIDE SEQUENCE</scope>
    <source>
        <strain evidence="8">T25-39</strain>
    </source>
</reference>
<sequence>MRLLTLILLLLLGGLQYDLWLGKNGLSDYRELSTAIERQQQDNLVLKDRNSLIYREIDDLTSGLEAIEELSRNDLGYIKQGETFYRIIPKEKDQVTEPDGAPYDD</sequence>
<evidence type="ECO:0000313" key="14">
    <source>
        <dbReference type="EMBL" id="MDH1503971.1"/>
    </source>
</evidence>
<evidence type="ECO:0000313" key="19">
    <source>
        <dbReference type="EMBL" id="WFF98627.1"/>
    </source>
</evidence>
<dbReference type="GO" id="GO:0043093">
    <property type="term" value="P:FtsZ-dependent cytokinesis"/>
    <property type="evidence" value="ECO:0007669"/>
    <property type="project" value="UniProtKB-UniRule"/>
</dbReference>
<dbReference type="Proteomes" id="UP001304847">
    <property type="component" value="Unassembled WGS sequence"/>
</dbReference>
<dbReference type="EMBL" id="CP025706">
    <property type="protein sequence ID" value="AXB05624.1"/>
    <property type="molecule type" value="Genomic_DNA"/>
</dbReference>
<evidence type="ECO:0000256" key="5">
    <source>
        <dbReference type="ARBA" id="ARBA00023136"/>
    </source>
</evidence>
<comment type="subcellular location">
    <subcellularLocation>
        <location evidence="7">Cell inner membrane</location>
        <topology evidence="7">Single-pass type II membrane protein</topology>
    </subcellularLocation>
    <text evidence="7">Localizes to the division septum.</text>
</comment>
<evidence type="ECO:0000313" key="21">
    <source>
        <dbReference type="Proteomes" id="UP000737420"/>
    </source>
</evidence>
<dbReference type="Pfam" id="PF04977">
    <property type="entry name" value="DivIC"/>
    <property type="match status" value="1"/>
</dbReference>
<evidence type="ECO:0000256" key="6">
    <source>
        <dbReference type="ARBA" id="ARBA00023306"/>
    </source>
</evidence>
<feature type="topological domain" description="Periplasmic" evidence="7">
    <location>
        <begin position="22"/>
        <end position="105"/>
    </location>
</feature>
<dbReference type="GO" id="GO:0005886">
    <property type="term" value="C:plasma membrane"/>
    <property type="evidence" value="ECO:0007669"/>
    <property type="project" value="UniProtKB-SubCell"/>
</dbReference>
<gene>
    <name evidence="7 15" type="primary">ftsB</name>
    <name evidence="8" type="ORF">C1C91_12045</name>
    <name evidence="17" type="ORF">JC965_00080</name>
    <name evidence="10" type="ORF">KAM343_12610</name>
    <name evidence="11" type="ORF">KAM348_20270</name>
    <name evidence="12" type="ORF">KAM351_19270</name>
    <name evidence="13" type="ORF">KAM382_19810</name>
    <name evidence="15" type="ORF">N5I07_18450</name>
    <name evidence="14" type="ORF">N5I20_02690</name>
    <name evidence="18" type="ORF">OJY61_06085</name>
    <name evidence="19" type="ORF">P5S46_03220</name>
    <name evidence="16" type="ORF">VCX44_06245</name>
    <name evidence="9" type="ORF">WP2W18E01_33010</name>
</gene>
<evidence type="ECO:0000313" key="11">
    <source>
        <dbReference type="EMBL" id="GJA54604.1"/>
    </source>
</evidence>
<organism evidence="15 22">
    <name type="scientific">Aeromonas caviae</name>
    <name type="common">Aeromonas punctata</name>
    <dbReference type="NCBI Taxonomy" id="648"/>
    <lineage>
        <taxon>Bacteria</taxon>
        <taxon>Pseudomonadati</taxon>
        <taxon>Pseudomonadota</taxon>
        <taxon>Gammaproteobacteria</taxon>
        <taxon>Aeromonadales</taxon>
        <taxon>Aeromonadaceae</taxon>
        <taxon>Aeromonas</taxon>
    </lineage>
</organism>
<comment type="function">
    <text evidence="7">Essential cell division protein. May link together the upstream cell division proteins, which are predominantly cytoplasmic, with the downstream cell division proteins, which are predominantly periplasmic.</text>
</comment>
<dbReference type="PANTHER" id="PTHR37485:SF1">
    <property type="entry name" value="CELL DIVISION PROTEIN FTSB"/>
    <property type="match status" value="1"/>
</dbReference>
<evidence type="ECO:0000313" key="16">
    <source>
        <dbReference type="EMBL" id="MEA9435430.1"/>
    </source>
</evidence>
<dbReference type="EMBL" id="BPNI01000016">
    <property type="protein sequence ID" value="GJA40465.1"/>
    <property type="molecule type" value="Genomic_DNA"/>
</dbReference>
<dbReference type="KEGG" id="acav:VI35_03355"/>
<evidence type="ECO:0000256" key="1">
    <source>
        <dbReference type="ARBA" id="ARBA00022475"/>
    </source>
</evidence>
<protein>
    <recommendedName>
        <fullName evidence="7">Cell division protein FtsB</fullName>
    </recommendedName>
</protein>
<evidence type="ECO:0000313" key="18">
    <source>
        <dbReference type="EMBL" id="UZC87497.1"/>
    </source>
</evidence>
<dbReference type="EMBL" id="BPNL01000020">
    <property type="protein sequence ID" value="GJA54604.1"/>
    <property type="molecule type" value="Genomic_DNA"/>
</dbReference>
<dbReference type="Proteomes" id="UP001218423">
    <property type="component" value="Chromosome"/>
</dbReference>
<keyword evidence="7" id="KW-0997">Cell inner membrane</keyword>
<dbReference type="Proteomes" id="UP001160758">
    <property type="component" value="Unassembled WGS sequence"/>
</dbReference>
<proteinExistence type="inferred from homology"/>
<dbReference type="EMBL" id="CP065937">
    <property type="protein sequence ID" value="QQA60987.1"/>
    <property type="molecule type" value="Genomic_DNA"/>
</dbReference>
<dbReference type="Proteomes" id="UP001161704">
    <property type="component" value="Unassembled WGS sequence"/>
</dbReference>
<keyword evidence="4 7" id="KW-1133">Transmembrane helix</keyword>
<reference evidence="15" key="5">
    <citation type="submission" date="2022-09" db="EMBL/GenBank/DDBJ databases">
        <title>Intensive care unit water sources are persistently colonized with multi-drug resistant bacteria and are the site of extensive horizontal gene transfer of antibiotic resistance genes.</title>
        <authorList>
            <person name="Diorio-Toth L."/>
        </authorList>
    </citation>
    <scope>NUCLEOTIDE SEQUENCE</scope>
    <source>
        <strain evidence="14">GD03710</strain>
        <strain evidence="15">GD03796</strain>
    </source>
</reference>
<accession>A0A0A5PKJ7</accession>
<dbReference type="RefSeq" id="WP_010675628.1">
    <property type="nucleotide sequence ID" value="NZ_AP019195.1"/>
</dbReference>
<dbReference type="Proteomes" id="UP000887009">
    <property type="component" value="Unassembled WGS sequence"/>
</dbReference>
<feature type="topological domain" description="Cytoplasmic" evidence="7">
    <location>
        <begin position="1"/>
        <end position="3"/>
    </location>
</feature>
<name>A0A0A5PKJ7_AERCA</name>
<dbReference type="GO" id="GO:0032153">
    <property type="term" value="C:cell division site"/>
    <property type="evidence" value="ECO:0007669"/>
    <property type="project" value="UniProtKB-UniRule"/>
</dbReference>
<evidence type="ECO:0000256" key="3">
    <source>
        <dbReference type="ARBA" id="ARBA00022692"/>
    </source>
</evidence>
<reference evidence="10 21" key="4">
    <citation type="submission" date="2021-07" db="EMBL/GenBank/DDBJ databases">
        <title>Draft genome sequence of carbapenem-resistant Aeromonas spp. in Japan.</title>
        <authorList>
            <person name="Maehana S."/>
            <person name="Suzuki M."/>
            <person name="Kitasato H."/>
        </authorList>
    </citation>
    <scope>NUCLEOTIDE SEQUENCE</scope>
    <source>
        <strain evidence="10">KAM343</strain>
        <strain evidence="11">KAM348</strain>
        <strain evidence="12">KAM351</strain>
        <strain evidence="13 21">KAM382</strain>
    </source>
</reference>
<dbReference type="EMBL" id="AP021927">
    <property type="protein sequence ID" value="BBQ31719.1"/>
    <property type="molecule type" value="Genomic_DNA"/>
</dbReference>
<keyword evidence="23" id="KW-1185">Reference proteome</keyword>
<evidence type="ECO:0000256" key="4">
    <source>
        <dbReference type="ARBA" id="ARBA00022989"/>
    </source>
</evidence>
<keyword evidence="6 7" id="KW-0131">Cell cycle</keyword>
<evidence type="ECO:0000313" key="22">
    <source>
        <dbReference type="Proteomes" id="UP001160758"/>
    </source>
</evidence>
<dbReference type="HAMAP" id="MF_00599">
    <property type="entry name" value="FtsB"/>
    <property type="match status" value="1"/>
</dbReference>
<reference evidence="19" key="6">
    <citation type="submission" date="2023-03" db="EMBL/GenBank/DDBJ databases">
        <title>Aeromonas caviae strain AC1520.</title>
        <authorList>
            <person name="Xie T."/>
            <person name="Zhang Q."/>
            <person name="Deng J."/>
            <person name="Li X."/>
        </authorList>
    </citation>
    <scope>NUCLEOTIDE SEQUENCE</scope>
    <source>
        <strain evidence="19">AC1520</strain>
    </source>
</reference>
<evidence type="ECO:0000313" key="9">
    <source>
        <dbReference type="EMBL" id="BBQ31719.1"/>
    </source>
</evidence>
<dbReference type="Proteomes" id="UP001163285">
    <property type="component" value="Chromosome"/>
</dbReference>
<dbReference type="EMBL" id="JAYGOJ010000021">
    <property type="protein sequence ID" value="MEA9435430.1"/>
    <property type="molecule type" value="Genomic_DNA"/>
</dbReference>
<dbReference type="PANTHER" id="PTHR37485">
    <property type="entry name" value="CELL DIVISION PROTEIN FTSB"/>
    <property type="match status" value="1"/>
</dbReference>
<evidence type="ECO:0000313" key="17">
    <source>
        <dbReference type="EMBL" id="QQA60987.1"/>
    </source>
</evidence>
<keyword evidence="3 7" id="KW-0812">Transmembrane</keyword>
<keyword evidence="2 7" id="KW-0132">Cell division</keyword>
<evidence type="ECO:0000313" key="13">
    <source>
        <dbReference type="EMBL" id="GJB91920.1"/>
    </source>
</evidence>
<evidence type="ECO:0000313" key="15">
    <source>
        <dbReference type="EMBL" id="MDH1899505.1"/>
    </source>
</evidence>
<evidence type="ECO:0000313" key="20">
    <source>
        <dbReference type="Proteomes" id="UP000515756"/>
    </source>
</evidence>
<evidence type="ECO:0000256" key="2">
    <source>
        <dbReference type="ARBA" id="ARBA00022618"/>
    </source>
</evidence>
<dbReference type="OrthoDB" id="7061211at2"/>
<dbReference type="NCBIfam" id="NF002058">
    <property type="entry name" value="PRK00888.1"/>
    <property type="match status" value="1"/>
</dbReference>
<dbReference type="EMBL" id="BPNN01000023">
    <property type="protein sequence ID" value="GJA63316.1"/>
    <property type="molecule type" value="Genomic_DNA"/>
</dbReference>
<keyword evidence="5 7" id="KW-0472">Membrane</keyword>
<dbReference type="GO" id="GO:0030428">
    <property type="term" value="C:cell septum"/>
    <property type="evidence" value="ECO:0007669"/>
    <property type="project" value="TreeGrafter"/>
</dbReference>
<dbReference type="Proteomes" id="UP000737420">
    <property type="component" value="Unassembled WGS sequence"/>
</dbReference>
<dbReference type="EMBL" id="JAOCIZ010000006">
    <property type="protein sequence ID" value="MDH1503971.1"/>
    <property type="molecule type" value="Genomic_DNA"/>
</dbReference>
<evidence type="ECO:0000313" key="23">
    <source>
        <dbReference type="Proteomes" id="UP001304847"/>
    </source>
</evidence>
<dbReference type="Proteomes" id="UP000886934">
    <property type="component" value="Unassembled WGS sequence"/>
</dbReference>
<evidence type="ECO:0000313" key="8">
    <source>
        <dbReference type="EMBL" id="AXB05624.1"/>
    </source>
</evidence>
<reference evidence="18" key="7">
    <citation type="submission" date="2023-04" db="EMBL/GenBank/DDBJ databases">
        <title>Whole Genome Sequence of Multi-drug resistant Aeromonas caviae as a gut pathogen in newborn.</title>
        <authorList>
            <person name="Jadhav S.V."/>
            <person name="Saroj S.D."/>
            <person name="Saha U.B."/>
            <person name="Sen S."/>
            <person name="Kher A."/>
        </authorList>
    </citation>
    <scope>NUCLEOTIDE SEQUENCE</scope>
    <source>
        <strain evidence="18">SVJ23</strain>
    </source>
</reference>
<dbReference type="Proteomes" id="UP000515756">
    <property type="component" value="Chromosome"/>
</dbReference>
<dbReference type="EMBL" id="CP120942">
    <property type="protein sequence ID" value="WFF98627.1"/>
    <property type="molecule type" value="Genomic_DNA"/>
</dbReference>
<reference evidence="16 23" key="8">
    <citation type="submission" date="2023-12" db="EMBL/GenBank/DDBJ databases">
        <title>Characterization of antibiotic resistance in Aeromonas spp. in hospital effluent.</title>
        <authorList>
            <person name="Negoseki B.R.S."/>
            <person name="Krul D."/>
            <person name="Siqueira A.C."/>
            <person name="Almeida M."/>
            <person name="Mesa D."/>
            <person name="Conte D."/>
            <person name="Dalla-Costa L.M."/>
        </authorList>
    </citation>
    <scope>NUCLEOTIDE SEQUENCE [LARGE SCALE GENOMIC DNA]</scope>
    <source>
        <strain evidence="16 23">36v</strain>
    </source>
</reference>
<evidence type="ECO:0000313" key="12">
    <source>
        <dbReference type="EMBL" id="GJA63316.1"/>
    </source>
</evidence>
<comment type="subunit">
    <text evidence="7">Part of a complex composed of FtsB, FtsL and FtsQ.</text>
</comment>